<comment type="caution">
    <text evidence="9">The sequence shown here is derived from an EMBL/GenBank/DDBJ whole genome shotgun (WGS) entry which is preliminary data.</text>
</comment>
<dbReference type="InterPro" id="IPR032403">
    <property type="entry name" value="Exo84_C"/>
</dbReference>
<evidence type="ECO:0000259" key="8">
    <source>
        <dbReference type="Pfam" id="PF16528"/>
    </source>
</evidence>
<dbReference type="PANTHER" id="PTHR21426:SF12">
    <property type="entry name" value="EXOCYST COMPLEX COMPONENT 8"/>
    <property type="match status" value="1"/>
</dbReference>
<dbReference type="GO" id="GO:0000145">
    <property type="term" value="C:exocyst"/>
    <property type="evidence" value="ECO:0007669"/>
    <property type="project" value="InterPro"/>
</dbReference>
<dbReference type="AlphaFoldDB" id="A0A1V8TDM5"/>
<dbReference type="Gene3D" id="2.30.29.30">
    <property type="entry name" value="Pleckstrin-homology domain (PH domain)/Phosphotyrosine-binding domain (PTB)"/>
    <property type="match status" value="1"/>
</dbReference>
<dbReference type="InterPro" id="IPR042560">
    <property type="entry name" value="Exo84_C_2"/>
</dbReference>
<dbReference type="GO" id="GO:0006893">
    <property type="term" value="P:Golgi to plasma membrane transport"/>
    <property type="evidence" value="ECO:0007669"/>
    <property type="project" value="TreeGrafter"/>
</dbReference>
<evidence type="ECO:0000256" key="6">
    <source>
        <dbReference type="ARBA" id="ARBA00022927"/>
    </source>
</evidence>
<dbReference type="Pfam" id="PF08700">
    <property type="entry name" value="VPS51_Exo84_N"/>
    <property type="match status" value="1"/>
</dbReference>
<feature type="compositionally biased region" description="Polar residues" evidence="7">
    <location>
        <begin position="89"/>
        <end position="106"/>
    </location>
</feature>
<feature type="region of interest" description="Disordered" evidence="7">
    <location>
        <begin position="306"/>
        <end position="327"/>
    </location>
</feature>
<comment type="subcellular location">
    <subcellularLocation>
        <location evidence="1">Cytoplasmic vesicle</location>
        <location evidence="1">Secretory vesicle</location>
    </subcellularLocation>
</comment>
<organism evidence="9 10">
    <name type="scientific">Cryoendolithus antarcticus</name>
    <dbReference type="NCBI Taxonomy" id="1507870"/>
    <lineage>
        <taxon>Eukaryota</taxon>
        <taxon>Fungi</taxon>
        <taxon>Dikarya</taxon>
        <taxon>Ascomycota</taxon>
        <taxon>Pezizomycotina</taxon>
        <taxon>Dothideomycetes</taxon>
        <taxon>Dothideomycetidae</taxon>
        <taxon>Cladosporiales</taxon>
        <taxon>Cladosporiaceae</taxon>
        <taxon>Cryoendolithus</taxon>
    </lineage>
</organism>
<dbReference type="GO" id="GO:0006887">
    <property type="term" value="P:exocytosis"/>
    <property type="evidence" value="ECO:0007669"/>
    <property type="project" value="UniProtKB-KW"/>
</dbReference>
<dbReference type="Pfam" id="PF16528">
    <property type="entry name" value="Exo84_C"/>
    <property type="match status" value="1"/>
</dbReference>
<keyword evidence="6" id="KW-0653">Protein transport</keyword>
<evidence type="ECO:0000313" key="9">
    <source>
        <dbReference type="EMBL" id="OQO09476.1"/>
    </source>
</evidence>
<proteinExistence type="inferred from homology"/>
<dbReference type="EMBL" id="NAJO01000010">
    <property type="protein sequence ID" value="OQO09476.1"/>
    <property type="molecule type" value="Genomic_DNA"/>
</dbReference>
<feature type="compositionally biased region" description="Basic and acidic residues" evidence="7">
    <location>
        <begin position="28"/>
        <end position="38"/>
    </location>
</feature>
<feature type="domain" description="Exocyst component Exo84 C-terminal" evidence="8">
    <location>
        <begin position="472"/>
        <end position="671"/>
    </location>
</feature>
<dbReference type="OrthoDB" id="642193at2759"/>
<evidence type="ECO:0000313" key="10">
    <source>
        <dbReference type="Proteomes" id="UP000192596"/>
    </source>
</evidence>
<dbReference type="STRING" id="1507870.A0A1V8TDM5"/>
<reference evidence="10" key="1">
    <citation type="submission" date="2017-03" db="EMBL/GenBank/DDBJ databases">
        <title>Genomes of endolithic fungi from Antarctica.</title>
        <authorList>
            <person name="Coleine C."/>
            <person name="Masonjones S."/>
            <person name="Stajich J.E."/>
        </authorList>
    </citation>
    <scope>NUCLEOTIDE SEQUENCE [LARGE SCALE GENOMIC DNA]</scope>
    <source>
        <strain evidence="10">CCFEE 5527</strain>
    </source>
</reference>
<gene>
    <name evidence="9" type="ORF">B0A48_04876</name>
</gene>
<evidence type="ECO:0000256" key="4">
    <source>
        <dbReference type="ARBA" id="ARBA00022448"/>
    </source>
</evidence>
<dbReference type="SUPFAM" id="SSF74788">
    <property type="entry name" value="Cullin repeat-like"/>
    <property type="match status" value="1"/>
</dbReference>
<dbReference type="FunCoup" id="A0A1V8TDM5">
    <property type="interactions" value="319"/>
</dbReference>
<dbReference type="InterPro" id="IPR042561">
    <property type="entry name" value="Exo84_C_1"/>
</dbReference>
<accession>A0A1V8TDM5</accession>
<keyword evidence="10" id="KW-1185">Reference proteome</keyword>
<evidence type="ECO:0000256" key="2">
    <source>
        <dbReference type="ARBA" id="ARBA00007210"/>
    </source>
</evidence>
<dbReference type="Gene3D" id="1.20.58.1220">
    <property type="entry name" value="Exo84p, C-terminal helical domain"/>
    <property type="match status" value="1"/>
</dbReference>
<evidence type="ECO:0000256" key="5">
    <source>
        <dbReference type="ARBA" id="ARBA00022483"/>
    </source>
</evidence>
<feature type="region of interest" description="Disordered" evidence="7">
    <location>
        <begin position="1"/>
        <end position="123"/>
    </location>
</feature>
<comment type="similarity">
    <text evidence="2">Belongs to the EXO84 family.</text>
</comment>
<evidence type="ECO:0000256" key="1">
    <source>
        <dbReference type="ARBA" id="ARBA00004398"/>
    </source>
</evidence>
<keyword evidence="5" id="KW-0268">Exocytosis</keyword>
<name>A0A1V8TDM5_9PEZI</name>
<keyword evidence="4" id="KW-0813">Transport</keyword>
<sequence length="702" mass="76752">MSEDKKGLSLRRKKTTARPTISAPRQIQPRDRSEDSRWDAQTTSSLRPSMHGGASADKTSDLVKRRYSTRFANGIPQDGAPPIPAMPSLPSQYARAQSRGDSTSPSRDGRSLSRGRTGLKVDARALQDPNMQADKYVQSILADASESDIHAYQNELANLKAHASADLQHNVYQNRTQFIKISKEADKLKSEMRTLRTLMSDLTGALGHATSAGGADVTGVSAQSLADRKRANRSSVANLEAMWTSHLQTLWKRVEGSQKYLPALPGRHIIMESQRWVELNAATWKPRRRVAMVLLNDHLLIASEKKRNDVAQGQGTPGASPRNNRQSVYVPQTQTILVAERCWPLQDVLLADLSSTQTPRNPNKDNEAIKNALNVRAGNESLTYATSDSAEKAGILVAFRKAQEDMRKRTAAEHGEREAQLNSLALLTGRDPRSLKKAAAAASADPALAQDIGLNRSNSILLDVEGRQQSIRAVESSLDSLDIDIALQRFDAAVSRVEKLRNLGRGIKGNAVAQEIILNKVNSRATRLANAIVRQLLQTSAGLERTKENTSWLLRLGYADLARTTYLSSRSEAIRLRTRSVPFTGALVQYLDSLAFITFTMLVHTFKTYQASFPASAGSAVVAWGKERVEEFDAVLGRQVGAVERGGEVWRECLDRVRGRAEVLGEVGVDFRGLIGRGLEDGEVGKGTEANGAKAIGLGVKT</sequence>
<dbReference type="GO" id="GO:0015031">
    <property type="term" value="P:protein transport"/>
    <property type="evidence" value="ECO:0007669"/>
    <property type="project" value="UniProtKB-KW"/>
</dbReference>
<dbReference type="Proteomes" id="UP000192596">
    <property type="component" value="Unassembled WGS sequence"/>
</dbReference>
<dbReference type="InterPro" id="IPR016159">
    <property type="entry name" value="Cullin_repeat-like_dom_sf"/>
</dbReference>
<dbReference type="InterPro" id="IPR011993">
    <property type="entry name" value="PH-like_dom_sf"/>
</dbReference>
<dbReference type="Gene3D" id="1.20.58.1210">
    <property type="entry name" value="Exo84p, N-terminal helical domain"/>
    <property type="match status" value="1"/>
</dbReference>
<dbReference type="GO" id="GO:0030133">
    <property type="term" value="C:transport vesicle"/>
    <property type="evidence" value="ECO:0007669"/>
    <property type="project" value="UniProtKB-SubCell"/>
</dbReference>
<dbReference type="Pfam" id="PF25345">
    <property type="entry name" value="PH_EXO84"/>
    <property type="match status" value="1"/>
</dbReference>
<protein>
    <recommendedName>
        <fullName evidence="3">Exocyst complex component EXO84</fullName>
    </recommendedName>
</protein>
<dbReference type="InterPro" id="IPR033961">
    <property type="entry name" value="Exo84"/>
</dbReference>
<evidence type="ECO:0000256" key="3">
    <source>
        <dbReference type="ARBA" id="ARBA00021269"/>
    </source>
</evidence>
<dbReference type="PANTHER" id="PTHR21426">
    <property type="entry name" value="EXOCYST COMPLEX COMPONENT 8"/>
    <property type="match status" value="1"/>
</dbReference>
<evidence type="ECO:0000256" key="7">
    <source>
        <dbReference type="SAM" id="MobiDB-lite"/>
    </source>
</evidence>
<dbReference type="InParanoid" id="A0A1V8TDM5"/>